<proteinExistence type="predicted"/>
<dbReference type="EMBL" id="ABOX02000001">
    <property type="protein sequence ID" value="EEF63284.1"/>
    <property type="molecule type" value="Genomic_DNA"/>
</dbReference>
<keyword evidence="2" id="KW-1185">Reference proteome</keyword>
<comment type="caution">
    <text evidence="1">The sequence shown here is derived from an EMBL/GenBank/DDBJ whole genome shotgun (WGS) entry which is preliminary data.</text>
</comment>
<dbReference type="AlphaFoldDB" id="B9X9P0"/>
<gene>
    <name evidence="1" type="ORF">Cflav_PD5919</name>
</gene>
<organism evidence="1 2">
    <name type="scientific">Pedosphaera parvula (strain Ellin514)</name>
    <dbReference type="NCBI Taxonomy" id="320771"/>
    <lineage>
        <taxon>Bacteria</taxon>
        <taxon>Pseudomonadati</taxon>
        <taxon>Verrucomicrobiota</taxon>
        <taxon>Pedosphaerae</taxon>
        <taxon>Pedosphaerales</taxon>
        <taxon>Pedosphaeraceae</taxon>
        <taxon>Pedosphaera</taxon>
    </lineage>
</organism>
<accession>B9X9P0</accession>
<evidence type="ECO:0000313" key="1">
    <source>
        <dbReference type="EMBL" id="EEF63284.1"/>
    </source>
</evidence>
<reference evidence="1 2" key="1">
    <citation type="journal article" date="2011" name="J. Bacteriol.">
        <title>Genome sequence of 'Pedosphaera parvula' Ellin514, an aerobic Verrucomicrobial isolate from pasture soil.</title>
        <authorList>
            <person name="Kant R."/>
            <person name="van Passel M.W."/>
            <person name="Sangwan P."/>
            <person name="Palva A."/>
            <person name="Lucas S."/>
            <person name="Copeland A."/>
            <person name="Lapidus A."/>
            <person name="Glavina Del Rio T."/>
            <person name="Dalin E."/>
            <person name="Tice H."/>
            <person name="Bruce D."/>
            <person name="Goodwin L."/>
            <person name="Pitluck S."/>
            <person name="Chertkov O."/>
            <person name="Larimer F.W."/>
            <person name="Land M.L."/>
            <person name="Hauser L."/>
            <person name="Brettin T.S."/>
            <person name="Detter J.C."/>
            <person name="Han S."/>
            <person name="de Vos W.M."/>
            <person name="Janssen P.H."/>
            <person name="Smidt H."/>
        </authorList>
    </citation>
    <scope>NUCLEOTIDE SEQUENCE [LARGE SCALE GENOMIC DNA]</scope>
    <source>
        <strain evidence="1 2">Ellin514</strain>
    </source>
</reference>
<sequence>MGEGRDEGKCAQTFNCSEYLLRPVFITFHNFVLPTAIARGHPNLTKEPQAKFNQIISFASSSLYG</sequence>
<dbReference type="Proteomes" id="UP000003688">
    <property type="component" value="Unassembled WGS sequence"/>
</dbReference>
<name>B9X9P0_PEDPL</name>
<protein>
    <submittedName>
        <fullName evidence="1">Uncharacterized protein</fullName>
    </submittedName>
</protein>
<evidence type="ECO:0000313" key="2">
    <source>
        <dbReference type="Proteomes" id="UP000003688"/>
    </source>
</evidence>
<dbReference type="STRING" id="320771.Cflav_PD5919"/>